<comment type="subcellular location">
    <subcellularLocation>
        <location evidence="1">Endoplasmic reticulum membrane</location>
        <topology evidence="1">Multi-pass membrane protein</topology>
    </subcellularLocation>
</comment>
<evidence type="ECO:0000256" key="1">
    <source>
        <dbReference type="ARBA" id="ARBA00004477"/>
    </source>
</evidence>
<evidence type="ECO:0000256" key="3">
    <source>
        <dbReference type="ARBA" id="ARBA00011720"/>
    </source>
</evidence>
<evidence type="ECO:0000256" key="8">
    <source>
        <dbReference type="ARBA" id="ARBA00023136"/>
    </source>
</evidence>
<dbReference type="PANTHER" id="PTHR13448:SF0">
    <property type="entry name" value="TRANSMEMBRANE PROTEIN 214"/>
    <property type="match status" value="1"/>
</dbReference>
<dbReference type="GO" id="GO:0005783">
    <property type="term" value="C:endoplasmic reticulum"/>
    <property type="evidence" value="ECO:0000318"/>
    <property type="project" value="GO_Central"/>
</dbReference>
<keyword evidence="5" id="KW-0053">Apoptosis</keyword>
<dbReference type="OMA" id="RYQGQEN"/>
<evidence type="ECO:0000256" key="4">
    <source>
        <dbReference type="ARBA" id="ARBA00022692"/>
    </source>
</evidence>
<keyword evidence="4" id="KW-0812">Transmembrane</keyword>
<dbReference type="PANTHER" id="PTHR13448">
    <property type="entry name" value="TRANSMEMBRANE PROTEIN 214"/>
    <property type="match status" value="1"/>
</dbReference>
<evidence type="ECO:0000256" key="5">
    <source>
        <dbReference type="ARBA" id="ARBA00022703"/>
    </source>
</evidence>
<dbReference type="Gramene" id="Ma06_t11250.1">
    <property type="protein sequence ID" value="Ma06_p11250.1"/>
    <property type="gene ID" value="Ma06_g11250"/>
</dbReference>
<proteinExistence type="inferred from homology"/>
<dbReference type="Proteomes" id="UP000012960">
    <property type="component" value="Unplaced"/>
</dbReference>
<dbReference type="EnsemblPlants" id="Ma06_t11250.1">
    <property type="protein sequence ID" value="Ma06_p11250.1"/>
    <property type="gene ID" value="Ma06_g11250"/>
</dbReference>
<comment type="subunit">
    <text evidence="3">Constitutively interacts with CASP4; required for the localization of procaspase 4 to the ER.</text>
</comment>
<name>A0A804JF24_MUSAM</name>
<keyword evidence="9" id="KW-0325">Glycoprotein</keyword>
<keyword evidence="7" id="KW-1133">Transmembrane helix</keyword>
<evidence type="ECO:0000313" key="11">
    <source>
        <dbReference type="EnsemblPlants" id="Ma06_p11250.1"/>
    </source>
</evidence>
<evidence type="ECO:0000313" key="12">
    <source>
        <dbReference type="Proteomes" id="UP000012960"/>
    </source>
</evidence>
<keyword evidence="8" id="KW-0472">Membrane</keyword>
<dbReference type="AlphaFoldDB" id="A0A804JF24"/>
<accession>A0A804JF24</accession>
<keyword evidence="6" id="KW-0256">Endoplasmic reticulum</keyword>
<comment type="similarity">
    <text evidence="2">Belongs to the TMEM214 family.</text>
</comment>
<sequence>MRFVDFFARSFASVSAPQFPWVKMFEESPAVKIADITLCHISVSVYKTSVDWIALKSPEALANFVLWCPDNIVADLANQQSATKGSKKSVQQIPSSNQVMFKYIISIFSLLPDALLSLLSKLRDNPRYQGQENLPHSVWVIAQASLGDRVVGMYLWAHYLLPVSSLSYSERAGSHGTKTRKQASQQLLPTAILAIQEKYPELTKEATDLFIWCFDSNLSSVTGSGKSCT</sequence>
<evidence type="ECO:0000256" key="6">
    <source>
        <dbReference type="ARBA" id="ARBA00022824"/>
    </source>
</evidence>
<organism evidence="11 12">
    <name type="scientific">Musa acuminata subsp. malaccensis</name>
    <name type="common">Wild banana</name>
    <name type="synonym">Musa malaccensis</name>
    <dbReference type="NCBI Taxonomy" id="214687"/>
    <lineage>
        <taxon>Eukaryota</taxon>
        <taxon>Viridiplantae</taxon>
        <taxon>Streptophyta</taxon>
        <taxon>Embryophyta</taxon>
        <taxon>Tracheophyta</taxon>
        <taxon>Spermatophyta</taxon>
        <taxon>Magnoliopsida</taxon>
        <taxon>Liliopsida</taxon>
        <taxon>Zingiberales</taxon>
        <taxon>Musaceae</taxon>
        <taxon>Musa</taxon>
    </lineage>
</organism>
<comment type="function">
    <text evidence="10">Critical mediator, in cooperation with CASP4, of endoplasmic reticulum-stress induced apoptosis. Required or the activation of CASP4 following endoplasmic reticulum stress.</text>
</comment>
<dbReference type="GO" id="GO:0005789">
    <property type="term" value="C:endoplasmic reticulum membrane"/>
    <property type="evidence" value="ECO:0007669"/>
    <property type="project" value="UniProtKB-SubCell"/>
</dbReference>
<evidence type="ECO:0000256" key="10">
    <source>
        <dbReference type="ARBA" id="ARBA00024938"/>
    </source>
</evidence>
<evidence type="ECO:0000256" key="9">
    <source>
        <dbReference type="ARBA" id="ARBA00023180"/>
    </source>
</evidence>
<keyword evidence="12" id="KW-1185">Reference proteome</keyword>
<protein>
    <submittedName>
        <fullName evidence="11">Uncharacterized protein</fullName>
    </submittedName>
</protein>
<reference evidence="11" key="1">
    <citation type="submission" date="2021-05" db="UniProtKB">
        <authorList>
            <consortium name="EnsemblPlants"/>
        </authorList>
    </citation>
    <scope>IDENTIFICATION</scope>
    <source>
        <strain evidence="11">subsp. malaccensis</strain>
    </source>
</reference>
<dbReference type="InParanoid" id="A0A804JF24"/>
<evidence type="ECO:0000256" key="7">
    <source>
        <dbReference type="ARBA" id="ARBA00022989"/>
    </source>
</evidence>
<dbReference type="GO" id="GO:0005794">
    <property type="term" value="C:Golgi apparatus"/>
    <property type="evidence" value="ECO:0000318"/>
    <property type="project" value="GO_Central"/>
</dbReference>
<evidence type="ECO:0000256" key="2">
    <source>
        <dbReference type="ARBA" id="ARBA00007984"/>
    </source>
</evidence>
<dbReference type="InterPro" id="IPR019308">
    <property type="entry name" value="TMEM214"/>
</dbReference>